<feature type="compositionally biased region" description="Polar residues" evidence="1">
    <location>
        <begin position="830"/>
        <end position="845"/>
    </location>
</feature>
<name>A0AAD5RVR4_9PEZI</name>
<comment type="caution">
    <text evidence="2">The sequence shown here is derived from an EMBL/GenBank/DDBJ whole genome shotgun (WGS) entry which is preliminary data.</text>
</comment>
<feature type="compositionally biased region" description="Basic residues" evidence="1">
    <location>
        <begin position="815"/>
        <end position="825"/>
    </location>
</feature>
<feature type="region of interest" description="Disordered" evidence="1">
    <location>
        <begin position="1"/>
        <end position="30"/>
    </location>
</feature>
<evidence type="ECO:0000313" key="3">
    <source>
        <dbReference type="Proteomes" id="UP001201980"/>
    </source>
</evidence>
<feature type="region of interest" description="Disordered" evidence="1">
    <location>
        <begin position="758"/>
        <end position="896"/>
    </location>
</feature>
<proteinExistence type="predicted"/>
<dbReference type="EMBL" id="JAKWBI020000035">
    <property type="protein sequence ID" value="KAJ2905229.1"/>
    <property type="molecule type" value="Genomic_DNA"/>
</dbReference>
<keyword evidence="3" id="KW-1185">Reference proteome</keyword>
<accession>A0AAD5RVR4</accession>
<organism evidence="2 3">
    <name type="scientific">Zalerion maritima</name>
    <dbReference type="NCBI Taxonomy" id="339359"/>
    <lineage>
        <taxon>Eukaryota</taxon>
        <taxon>Fungi</taxon>
        <taxon>Dikarya</taxon>
        <taxon>Ascomycota</taxon>
        <taxon>Pezizomycotina</taxon>
        <taxon>Sordariomycetes</taxon>
        <taxon>Lulworthiomycetidae</taxon>
        <taxon>Lulworthiales</taxon>
        <taxon>Lulworthiaceae</taxon>
        <taxon>Zalerion</taxon>
    </lineage>
</organism>
<evidence type="ECO:0000313" key="2">
    <source>
        <dbReference type="EMBL" id="KAJ2905229.1"/>
    </source>
</evidence>
<dbReference type="Gene3D" id="2.130.10.10">
    <property type="entry name" value="YVTN repeat-like/Quinoprotein amine dehydrogenase"/>
    <property type="match status" value="3"/>
</dbReference>
<dbReference type="InterPro" id="IPR052779">
    <property type="entry name" value="WDR62"/>
</dbReference>
<dbReference type="InterPro" id="IPR015943">
    <property type="entry name" value="WD40/YVTN_repeat-like_dom_sf"/>
</dbReference>
<protein>
    <recommendedName>
        <fullName evidence="4">Mitogen-activated protein kinase-binding protein 1</fullName>
    </recommendedName>
</protein>
<reference evidence="2" key="1">
    <citation type="submission" date="2022-07" db="EMBL/GenBank/DDBJ databases">
        <title>Draft genome sequence of Zalerion maritima ATCC 34329, a (micro)plastics degrading marine fungus.</title>
        <authorList>
            <person name="Paco A."/>
            <person name="Goncalves M.F.M."/>
            <person name="Rocha-Santos T.A.P."/>
            <person name="Alves A."/>
        </authorList>
    </citation>
    <scope>NUCLEOTIDE SEQUENCE</scope>
    <source>
        <strain evidence="2">ATCC 34329</strain>
    </source>
</reference>
<feature type="compositionally biased region" description="Polar residues" evidence="1">
    <location>
        <begin position="1"/>
        <end position="17"/>
    </location>
</feature>
<dbReference type="InterPro" id="IPR036322">
    <property type="entry name" value="WD40_repeat_dom_sf"/>
</dbReference>
<dbReference type="SUPFAM" id="SSF50978">
    <property type="entry name" value="WD40 repeat-like"/>
    <property type="match status" value="2"/>
</dbReference>
<dbReference type="PANTHER" id="PTHR45589">
    <property type="entry name" value="WD REPEAT DOMAIN 62, ISOFORM G"/>
    <property type="match status" value="1"/>
</dbReference>
<dbReference type="PANTHER" id="PTHR45589:SF1">
    <property type="entry name" value="WD REPEAT DOMAIN 62, ISOFORM G"/>
    <property type="match status" value="1"/>
</dbReference>
<evidence type="ECO:0000256" key="1">
    <source>
        <dbReference type="SAM" id="MobiDB-lite"/>
    </source>
</evidence>
<feature type="region of interest" description="Disordered" evidence="1">
    <location>
        <begin position="985"/>
        <end position="1041"/>
    </location>
</feature>
<feature type="compositionally biased region" description="Low complexity" evidence="1">
    <location>
        <begin position="1028"/>
        <end position="1041"/>
    </location>
</feature>
<dbReference type="SMART" id="SM00320">
    <property type="entry name" value="WD40"/>
    <property type="match status" value="7"/>
</dbReference>
<dbReference type="Proteomes" id="UP001201980">
    <property type="component" value="Unassembled WGS sequence"/>
</dbReference>
<sequence length="1041" mass="113798">MSSTPSNRLKLTPSNSPFLHRSSRSPVRSRPTNFFDARLSLKRVIGTTCSSPTGFDTVQSSFAYIAGGAVVVVDVEGDHYSQRFYRARPTAVPVYSLSLQNYNTATPTSTPKANDSRNRVAPSLRDSYSYHDWSDSPTSKTWTSRERIKAATCLALSSDGRFLAVGETGYSPRVLIFNLQDSSSDIPLVSISEHNFGVKAVAWSEDGRYLSSLGAANDGFLYLWKIDTRTGAAKLFQQNRCTAYVRGMVWVGSNLVTFGVRHVKVWRVEEPPAISPIKQKFLQDNMLSTPQPQRTLPGRNILLGSLLDATFSCAAVIDESRSILCSESGDVCVLDDTNRQMKLTRVMGLDFGVSCMSLRDGALYIGSKAGQFTTLKVDALLDGSSNAVLSQTKASSGLLATGFLSDKLITIDSRRSIDIWKSDSLPGQAEPDERRIPIPGHGDAILGVQALSRPNDLEASYFTWSGSGKITLWDLDGRIKSTFDIPVEQTHPGVDSEPQNQLTVVRATKGGKQFIAGDKLGVLKTFDFATKECVSETKAHSSDCHSIAIYEDECKCLIVSSGRDRTAQLFHRNEDGIFEHLQTLEFPARVVQVVIPSEDKLLTCSLDRTLQVHDLVTKEGEPDVIAAISSRTIPLKASPTSMTVGSDDKSVYVSLLDRSVSVCDITTGRLVSSFKGTDEGGIESVVLDSLIVGQCHRRESPFLLAMSNTDKSVRLYDAQTGFFVDREWGHTESINGVTLVDDEDRTRKVVSVGSDGTLMVWSMDPPEPQGGSTSRDPSPVKDLTASSRPPLRRVLSKAELAEFQRSTPTASGRRSPPRSLRKRPSRYGLTPSTFKTPVQAAQASPNGAIAEDTPFRRTSSGSRSGSPPVSPKAKVARRPSLPALSSGNVRKRSNGNLRGFGTVNMATEQACRTLRAYRKKLASSEPISQELLAELDQELRLTAAALGDRAIRSKAMNETVLSGLLDQYSERLVSMLDEKLRLSYRDRSRSRSRDRESRRASDQDRGTPAAESRDGDSCPEDERRPRTAEAPSSPSPSSATR</sequence>
<dbReference type="InterPro" id="IPR001680">
    <property type="entry name" value="WD40_rpt"/>
</dbReference>
<dbReference type="Pfam" id="PF00400">
    <property type="entry name" value="WD40"/>
    <property type="match status" value="2"/>
</dbReference>
<feature type="compositionally biased region" description="Low complexity" evidence="1">
    <location>
        <begin position="856"/>
        <end position="867"/>
    </location>
</feature>
<feature type="compositionally biased region" description="Basic and acidic residues" evidence="1">
    <location>
        <begin position="985"/>
        <end position="1027"/>
    </location>
</feature>
<dbReference type="AlphaFoldDB" id="A0AAD5RVR4"/>
<evidence type="ECO:0008006" key="4">
    <source>
        <dbReference type="Google" id="ProtNLM"/>
    </source>
</evidence>
<gene>
    <name evidence="2" type="ORF">MKZ38_005931</name>
</gene>